<accession>A0A6J8CX12</accession>
<organism evidence="2 3">
    <name type="scientific">Mytilus coruscus</name>
    <name type="common">Sea mussel</name>
    <dbReference type="NCBI Taxonomy" id="42192"/>
    <lineage>
        <taxon>Eukaryota</taxon>
        <taxon>Metazoa</taxon>
        <taxon>Spiralia</taxon>
        <taxon>Lophotrochozoa</taxon>
        <taxon>Mollusca</taxon>
        <taxon>Bivalvia</taxon>
        <taxon>Autobranchia</taxon>
        <taxon>Pteriomorphia</taxon>
        <taxon>Mytilida</taxon>
        <taxon>Mytiloidea</taxon>
        <taxon>Mytilidae</taxon>
        <taxon>Mytilinae</taxon>
        <taxon>Mytilus</taxon>
    </lineage>
</organism>
<evidence type="ECO:0000256" key="1">
    <source>
        <dbReference type="SAM" id="MobiDB-lite"/>
    </source>
</evidence>
<evidence type="ECO:0000313" key="2">
    <source>
        <dbReference type="EMBL" id="CAC5400151.1"/>
    </source>
</evidence>
<name>A0A6J8CX12_MYTCO</name>
<gene>
    <name evidence="2" type="ORF">MCOR_34365</name>
</gene>
<feature type="region of interest" description="Disordered" evidence="1">
    <location>
        <begin position="80"/>
        <end position="104"/>
    </location>
</feature>
<proteinExistence type="predicted"/>
<evidence type="ECO:0000313" key="3">
    <source>
        <dbReference type="Proteomes" id="UP000507470"/>
    </source>
</evidence>
<sequence length="157" mass="18060">MKHTIVKIHKLMRQLYMCSPKASTSKKEDYRRLVTKVTPKGSFAAVQARSNVTSWLGKFKSIRRLRQSWIEDWANHPRNSDVVGTHRQGTREPSVESTVSDLEQDEPTISLEEDAIMEEYGSLLPSVLTLHSILMNADGPLIALFIVRSKEMMWYRI</sequence>
<dbReference type="Proteomes" id="UP000507470">
    <property type="component" value="Unassembled WGS sequence"/>
</dbReference>
<reference evidence="2 3" key="1">
    <citation type="submission" date="2020-06" db="EMBL/GenBank/DDBJ databases">
        <authorList>
            <person name="Li R."/>
            <person name="Bekaert M."/>
        </authorList>
    </citation>
    <scope>NUCLEOTIDE SEQUENCE [LARGE SCALE GENOMIC DNA]</scope>
    <source>
        <strain evidence="3">wild</strain>
    </source>
</reference>
<dbReference type="AlphaFoldDB" id="A0A6J8CX12"/>
<keyword evidence="3" id="KW-1185">Reference proteome</keyword>
<dbReference type="OrthoDB" id="6107411at2759"/>
<dbReference type="EMBL" id="CACVKT020006176">
    <property type="protein sequence ID" value="CAC5400151.1"/>
    <property type="molecule type" value="Genomic_DNA"/>
</dbReference>
<protein>
    <submittedName>
        <fullName evidence="2">Uncharacterized protein</fullName>
    </submittedName>
</protein>